<organism evidence="10 11">
    <name type="scientific">Pyxicephalus adspersus</name>
    <name type="common">African bullfrog</name>
    <dbReference type="NCBI Taxonomy" id="30357"/>
    <lineage>
        <taxon>Eukaryota</taxon>
        <taxon>Metazoa</taxon>
        <taxon>Chordata</taxon>
        <taxon>Craniata</taxon>
        <taxon>Vertebrata</taxon>
        <taxon>Euteleostomi</taxon>
        <taxon>Amphibia</taxon>
        <taxon>Batrachia</taxon>
        <taxon>Anura</taxon>
        <taxon>Neobatrachia</taxon>
        <taxon>Ranoidea</taxon>
        <taxon>Pyxicephalidae</taxon>
        <taxon>Pyxicephalinae</taxon>
        <taxon>Pyxicephalus</taxon>
    </lineage>
</organism>
<sequence length="531" mass="60437">MAFANLRKELVCSICLNIYTDPVNLKCGHNFCQVCISCVLDTQERTGVYSCPECRTVHHKRPELQRNFTLRNIVTNLGSSEINWPETGTYCTYCIEAPVPAVVYCLLCEASLCHNHLKVHSKSSEHTLSDLSTFQKNKKHSIHDKILECYCTKDDTFMCGFCKVNGAHQGHNVKSLYESFDKKDTLINGIHKFFTERKELEVRIQSLLKHKRTILEKAISERKSFTALFKDFWGQLEELEKKDLLSEISRQEEKLSSQVSDLIRQLEIRMKNMAGKILYPKELYNLTDPQMTLQESSKSYLRDAEEGDIEDRETQAMHILDRDDLDLTGISHILHKGLSDLIFGINGGICMQGAADILLDINTAHNELYISEDRKTAIRSPHKSRTETPERFMDYPQVLSSGSFSSGQCFWDVDIEGSECWIVGMCYPSINRAGVFQSAIGLNKKSWCLYRDGHCHFVIHDTKVTRLHDNISSDRIRVYLDCEAGQISFYELGLSIHHLHTFSDTFAEPLHAALGVWGSGCIKVSGGNLKV</sequence>
<dbReference type="SUPFAM" id="SSF49899">
    <property type="entry name" value="Concanavalin A-like lectins/glucanases"/>
    <property type="match status" value="1"/>
</dbReference>
<dbReference type="Gene3D" id="3.30.40.10">
    <property type="entry name" value="Zinc/RING finger domain, C3HC4 (zinc finger)"/>
    <property type="match status" value="1"/>
</dbReference>
<dbReference type="SMART" id="SM00449">
    <property type="entry name" value="SPRY"/>
    <property type="match status" value="1"/>
</dbReference>
<dbReference type="InterPro" id="IPR003879">
    <property type="entry name" value="Butyrophylin_SPRY"/>
</dbReference>
<keyword evidence="11" id="KW-1185">Reference proteome</keyword>
<dbReference type="SMART" id="SM00336">
    <property type="entry name" value="BBOX"/>
    <property type="match status" value="2"/>
</dbReference>
<dbReference type="SUPFAM" id="SSF57845">
    <property type="entry name" value="B-box zinc-binding domain"/>
    <property type="match status" value="1"/>
</dbReference>
<keyword evidence="4" id="KW-0862">Zinc</keyword>
<feature type="domain" description="B30.2/SPRY" evidence="9">
    <location>
        <begin position="337"/>
        <end position="531"/>
    </location>
</feature>
<feature type="domain" description="RING-type" evidence="8">
    <location>
        <begin position="12"/>
        <end position="55"/>
    </location>
</feature>
<evidence type="ECO:0000256" key="3">
    <source>
        <dbReference type="ARBA" id="ARBA00022771"/>
    </source>
</evidence>
<evidence type="ECO:0000256" key="2">
    <source>
        <dbReference type="ARBA" id="ARBA00022723"/>
    </source>
</evidence>
<dbReference type="Pfam" id="PF13765">
    <property type="entry name" value="PRY"/>
    <property type="match status" value="1"/>
</dbReference>
<dbReference type="Proteomes" id="UP001181693">
    <property type="component" value="Unassembled WGS sequence"/>
</dbReference>
<dbReference type="InterPro" id="IPR003877">
    <property type="entry name" value="SPRY_dom"/>
</dbReference>
<evidence type="ECO:0000256" key="4">
    <source>
        <dbReference type="ARBA" id="ARBA00022833"/>
    </source>
</evidence>
<dbReference type="InterPro" id="IPR017907">
    <property type="entry name" value="Znf_RING_CS"/>
</dbReference>
<dbReference type="InterPro" id="IPR001841">
    <property type="entry name" value="Znf_RING"/>
</dbReference>
<dbReference type="PRINTS" id="PR01407">
    <property type="entry name" value="BUTYPHLNCDUF"/>
</dbReference>
<name>A0AAV3AD66_PYXAD</name>
<dbReference type="GO" id="GO:0045087">
    <property type="term" value="P:innate immune response"/>
    <property type="evidence" value="ECO:0007669"/>
    <property type="project" value="UniProtKB-KW"/>
</dbReference>
<dbReference type="Gene3D" id="4.10.830.40">
    <property type="match status" value="1"/>
</dbReference>
<dbReference type="InterPro" id="IPR027370">
    <property type="entry name" value="Znf-RING_euk"/>
</dbReference>
<dbReference type="SMART" id="SM00184">
    <property type="entry name" value="RING"/>
    <property type="match status" value="1"/>
</dbReference>
<dbReference type="Pfam" id="PF00643">
    <property type="entry name" value="zf-B_box"/>
    <property type="match status" value="1"/>
</dbReference>
<dbReference type="PROSITE" id="PS00518">
    <property type="entry name" value="ZF_RING_1"/>
    <property type="match status" value="1"/>
</dbReference>
<evidence type="ECO:0000259" key="8">
    <source>
        <dbReference type="PROSITE" id="PS50089"/>
    </source>
</evidence>
<keyword evidence="1" id="KW-0399">Innate immunity</keyword>
<dbReference type="SUPFAM" id="SSF57850">
    <property type="entry name" value="RING/U-box"/>
    <property type="match status" value="1"/>
</dbReference>
<comment type="caution">
    <text evidence="10">The sequence shown here is derived from an EMBL/GenBank/DDBJ whole genome shotgun (WGS) entry which is preliminary data.</text>
</comment>
<dbReference type="PANTHER" id="PTHR25465">
    <property type="entry name" value="B-BOX DOMAIN CONTAINING"/>
    <property type="match status" value="1"/>
</dbReference>
<dbReference type="InterPro" id="IPR000315">
    <property type="entry name" value="Znf_B-box"/>
</dbReference>
<reference evidence="10" key="1">
    <citation type="thesis" date="2020" institute="ProQuest LLC" country="789 East Eisenhower Parkway, Ann Arbor, MI, USA">
        <title>Comparative Genomics and Chromosome Evolution.</title>
        <authorList>
            <person name="Mudd A.B."/>
        </authorList>
    </citation>
    <scope>NUCLEOTIDE SEQUENCE</scope>
    <source>
        <strain evidence="10">1538</strain>
        <tissue evidence="10">Blood</tissue>
    </source>
</reference>
<dbReference type="InterPro" id="IPR001870">
    <property type="entry name" value="B30.2/SPRY"/>
</dbReference>
<dbReference type="PROSITE" id="PS50089">
    <property type="entry name" value="ZF_RING_2"/>
    <property type="match status" value="1"/>
</dbReference>
<evidence type="ECO:0000313" key="10">
    <source>
        <dbReference type="EMBL" id="DBA25630.1"/>
    </source>
</evidence>
<dbReference type="EMBL" id="DYDO01000004">
    <property type="protein sequence ID" value="DBA25630.1"/>
    <property type="molecule type" value="Genomic_DNA"/>
</dbReference>
<dbReference type="Pfam" id="PF00622">
    <property type="entry name" value="SPRY"/>
    <property type="match status" value="1"/>
</dbReference>
<dbReference type="InterPro" id="IPR013320">
    <property type="entry name" value="ConA-like_dom_sf"/>
</dbReference>
<evidence type="ECO:0000313" key="11">
    <source>
        <dbReference type="Proteomes" id="UP001181693"/>
    </source>
</evidence>
<dbReference type="PROSITE" id="PS50188">
    <property type="entry name" value="B302_SPRY"/>
    <property type="match status" value="1"/>
</dbReference>
<dbReference type="GO" id="GO:0008270">
    <property type="term" value="F:zinc ion binding"/>
    <property type="evidence" value="ECO:0007669"/>
    <property type="project" value="UniProtKB-KW"/>
</dbReference>
<keyword evidence="3 7" id="KW-0863">Zinc-finger</keyword>
<dbReference type="AlphaFoldDB" id="A0AAV3AD66"/>
<evidence type="ECO:0000256" key="5">
    <source>
        <dbReference type="ARBA" id="ARBA00022859"/>
    </source>
</evidence>
<keyword evidence="2" id="KW-0479">Metal-binding</keyword>
<keyword evidence="5" id="KW-0391">Immunity</keyword>
<dbReference type="Pfam" id="PF13445">
    <property type="entry name" value="zf-RING_UBOX"/>
    <property type="match status" value="1"/>
</dbReference>
<dbReference type="InterPro" id="IPR043136">
    <property type="entry name" value="B30.2/SPRY_sf"/>
</dbReference>
<evidence type="ECO:0000259" key="9">
    <source>
        <dbReference type="PROSITE" id="PS50188"/>
    </source>
</evidence>
<proteinExistence type="predicted"/>
<dbReference type="InterPro" id="IPR051051">
    <property type="entry name" value="E3_ubiq-ligase_TRIM/RNF"/>
</dbReference>
<evidence type="ECO:0000256" key="7">
    <source>
        <dbReference type="PROSITE-ProRule" id="PRU00175"/>
    </source>
</evidence>
<gene>
    <name evidence="10" type="ORF">GDO54_009995</name>
</gene>
<dbReference type="SMART" id="SM00589">
    <property type="entry name" value="PRY"/>
    <property type="match status" value="1"/>
</dbReference>
<accession>A0AAV3AD66</accession>
<dbReference type="InterPro" id="IPR013083">
    <property type="entry name" value="Znf_RING/FYVE/PHD"/>
</dbReference>
<dbReference type="Gene3D" id="3.30.160.60">
    <property type="entry name" value="Classic Zinc Finger"/>
    <property type="match status" value="1"/>
</dbReference>
<evidence type="ECO:0000256" key="6">
    <source>
        <dbReference type="ARBA" id="ARBA00023054"/>
    </source>
</evidence>
<dbReference type="Gene3D" id="2.60.120.920">
    <property type="match status" value="1"/>
</dbReference>
<keyword evidence="6" id="KW-0175">Coiled coil</keyword>
<evidence type="ECO:0000256" key="1">
    <source>
        <dbReference type="ARBA" id="ARBA00022588"/>
    </source>
</evidence>
<dbReference type="InterPro" id="IPR006574">
    <property type="entry name" value="PRY"/>
</dbReference>
<dbReference type="GO" id="GO:0005737">
    <property type="term" value="C:cytoplasm"/>
    <property type="evidence" value="ECO:0007669"/>
    <property type="project" value="UniProtKB-ARBA"/>
</dbReference>
<dbReference type="PANTHER" id="PTHR25465:SF41">
    <property type="entry name" value="E3 UBIQUITIN-PROTEIN LIGASE RNF135"/>
    <property type="match status" value="1"/>
</dbReference>
<protein>
    <submittedName>
        <fullName evidence="10">Uncharacterized protein</fullName>
    </submittedName>
</protein>